<sequence length="296" mass="33165">MTELGKRLREAREEKNMSLDELQEMTKIQKRYLIGIEEGNYAIMPGNFYVRAFIRQYAEAVGLDPDELFEQYKQDIPQSYQDDIPQTLSRVKTRQQLSAEGAKWLDWLPKVIVAAVVIGAAVLVWVLLQRGAVNEPPTKTSPKTAEVEKPKHSPLEQAEKQEQTKEPKNGAGGENEQPTPADKEEKPTSPAMALNVTEKSGNTATIEVENAGSFSIELTSKGASWVAVYNTKGHTFYSGNLTNGQTKTFDLSAESEVWVRIGRTPDVDMKVNGQPFAYPFAPQDKVFQKLRFILKK</sequence>
<feature type="coiled-coil region" evidence="1">
    <location>
        <begin position="1"/>
        <end position="28"/>
    </location>
</feature>
<dbReference type="PROSITE" id="PS50943">
    <property type="entry name" value="HTH_CROC1"/>
    <property type="match status" value="1"/>
</dbReference>
<keyword evidence="1" id="KW-0175">Coiled coil</keyword>
<dbReference type="Proteomes" id="UP001589785">
    <property type="component" value="Unassembled WGS sequence"/>
</dbReference>
<dbReference type="InterPro" id="IPR001387">
    <property type="entry name" value="Cro/C1-type_HTH"/>
</dbReference>
<evidence type="ECO:0000313" key="5">
    <source>
        <dbReference type="EMBL" id="MFC0296766.1"/>
    </source>
</evidence>
<dbReference type="PANTHER" id="PTHR34475">
    <property type="match status" value="1"/>
</dbReference>
<protein>
    <submittedName>
        <fullName evidence="5">Helix-turn-helix domain-containing protein</fullName>
    </submittedName>
</protein>
<comment type="caution">
    <text evidence="5">The sequence shown here is derived from an EMBL/GenBank/DDBJ whole genome shotgun (WGS) entry which is preliminary data.</text>
</comment>
<evidence type="ECO:0000256" key="2">
    <source>
        <dbReference type="SAM" id="MobiDB-lite"/>
    </source>
</evidence>
<keyword evidence="3" id="KW-0812">Transmembrane</keyword>
<dbReference type="SUPFAM" id="SSF47413">
    <property type="entry name" value="lambda repressor-like DNA-binding domains"/>
    <property type="match status" value="1"/>
</dbReference>
<dbReference type="Pfam" id="PF13464">
    <property type="entry name" value="RodZ_C"/>
    <property type="match status" value="1"/>
</dbReference>
<dbReference type="Pfam" id="PF13413">
    <property type="entry name" value="HTH_25"/>
    <property type="match status" value="1"/>
</dbReference>
<dbReference type="EMBL" id="JBHLVN010000021">
    <property type="protein sequence ID" value="MFC0296766.1"/>
    <property type="molecule type" value="Genomic_DNA"/>
</dbReference>
<dbReference type="RefSeq" id="WP_066229752.1">
    <property type="nucleotide sequence ID" value="NZ_JBHLVN010000021.1"/>
</dbReference>
<feature type="region of interest" description="Disordered" evidence="2">
    <location>
        <begin position="135"/>
        <end position="190"/>
    </location>
</feature>
<keyword evidence="3" id="KW-1133">Transmembrane helix</keyword>
<dbReference type="InterPro" id="IPR050400">
    <property type="entry name" value="Bact_Cytoskel_RodZ"/>
</dbReference>
<organism evidence="5 6">
    <name type="scientific">Geobacillus jurassicus</name>
    <dbReference type="NCBI Taxonomy" id="235932"/>
    <lineage>
        <taxon>Bacteria</taxon>
        <taxon>Bacillati</taxon>
        <taxon>Bacillota</taxon>
        <taxon>Bacilli</taxon>
        <taxon>Bacillales</taxon>
        <taxon>Anoxybacillaceae</taxon>
        <taxon>Geobacillus</taxon>
    </lineage>
</organism>
<evidence type="ECO:0000259" key="4">
    <source>
        <dbReference type="PROSITE" id="PS50943"/>
    </source>
</evidence>
<reference evidence="5 6" key="1">
    <citation type="submission" date="2024-09" db="EMBL/GenBank/DDBJ databases">
        <authorList>
            <person name="Sun Q."/>
            <person name="Mori K."/>
        </authorList>
    </citation>
    <scope>NUCLEOTIDE SEQUENCE [LARGE SCALE GENOMIC DNA]</scope>
    <source>
        <strain evidence="5 6">CCM 7224</strain>
    </source>
</reference>
<keyword evidence="3" id="KW-0472">Membrane</keyword>
<accession>A0ABV6GQL0</accession>
<keyword evidence="6" id="KW-1185">Reference proteome</keyword>
<feature type="transmembrane region" description="Helical" evidence="3">
    <location>
        <begin position="107"/>
        <end position="128"/>
    </location>
</feature>
<gene>
    <name evidence="5" type="ORF">ACFFHQ_04675</name>
</gene>
<feature type="compositionally biased region" description="Basic and acidic residues" evidence="2">
    <location>
        <begin position="145"/>
        <end position="168"/>
    </location>
</feature>
<dbReference type="CDD" id="cd00093">
    <property type="entry name" value="HTH_XRE"/>
    <property type="match status" value="1"/>
</dbReference>
<evidence type="ECO:0000256" key="1">
    <source>
        <dbReference type="SAM" id="Coils"/>
    </source>
</evidence>
<dbReference type="InterPro" id="IPR010982">
    <property type="entry name" value="Lambda_DNA-bd_dom_sf"/>
</dbReference>
<feature type="domain" description="HTH cro/C1-type" evidence="4">
    <location>
        <begin position="8"/>
        <end position="68"/>
    </location>
</feature>
<dbReference type="Gene3D" id="1.10.260.40">
    <property type="entry name" value="lambda repressor-like DNA-binding domains"/>
    <property type="match status" value="1"/>
</dbReference>
<evidence type="ECO:0000256" key="3">
    <source>
        <dbReference type="SAM" id="Phobius"/>
    </source>
</evidence>
<dbReference type="SMART" id="SM00530">
    <property type="entry name" value="HTH_XRE"/>
    <property type="match status" value="1"/>
</dbReference>
<proteinExistence type="predicted"/>
<dbReference type="InterPro" id="IPR025194">
    <property type="entry name" value="RodZ-like_C"/>
</dbReference>
<evidence type="ECO:0000313" key="6">
    <source>
        <dbReference type="Proteomes" id="UP001589785"/>
    </source>
</evidence>
<dbReference type="PANTHER" id="PTHR34475:SF1">
    <property type="entry name" value="CYTOSKELETON PROTEIN RODZ"/>
    <property type="match status" value="1"/>
</dbReference>
<name>A0ABV6GQL0_9BACL</name>